<organism evidence="1 2">
    <name type="scientific">Campylobacter jejuni</name>
    <dbReference type="NCBI Taxonomy" id="197"/>
    <lineage>
        <taxon>Bacteria</taxon>
        <taxon>Pseudomonadati</taxon>
        <taxon>Campylobacterota</taxon>
        <taxon>Epsilonproteobacteria</taxon>
        <taxon>Campylobacterales</taxon>
        <taxon>Campylobacteraceae</taxon>
        <taxon>Campylobacter</taxon>
    </lineage>
</organism>
<protein>
    <submittedName>
        <fullName evidence="1">Tyrosine--tRNA ligase</fullName>
    </submittedName>
</protein>
<accession>A0AAW5EKW1</accession>
<evidence type="ECO:0000313" key="1">
    <source>
        <dbReference type="EMBL" id="MCH3853678.1"/>
    </source>
</evidence>
<dbReference type="Proteomes" id="UP001199644">
    <property type="component" value="Unassembled WGS sequence"/>
</dbReference>
<feature type="non-terminal residue" evidence="1">
    <location>
        <position position="44"/>
    </location>
</feature>
<gene>
    <name evidence="1" type="ORF">LZC39_16445</name>
</gene>
<sequence>MDIKNILAEIKRGCAEIIDEERIENLIKNYYEKGENFFVKAGFD</sequence>
<dbReference type="AlphaFoldDB" id="A0AAW5EKW1"/>
<dbReference type="EMBL" id="JAJUOL010001180">
    <property type="protein sequence ID" value="MCH3853678.1"/>
    <property type="molecule type" value="Genomic_DNA"/>
</dbReference>
<proteinExistence type="predicted"/>
<reference evidence="1" key="1">
    <citation type="submission" date="2021-12" db="EMBL/GenBank/DDBJ databases">
        <title>Prevalence of phenicol resistance gene fexA in Campylobacter isolated from poultry supply chain.</title>
        <authorList>
            <person name="Tang B."/>
            <person name="Zheng X."/>
            <person name="Lin J."/>
            <person name="Lin R."/>
            <person name="Yang H."/>
            <person name="Shen Z."/>
            <person name="Xia F."/>
        </authorList>
    </citation>
    <scope>NUCLEOTIDE SEQUENCE</scope>
    <source>
        <strain evidence="1">CJHN2011004</strain>
    </source>
</reference>
<dbReference type="GO" id="GO:0016874">
    <property type="term" value="F:ligase activity"/>
    <property type="evidence" value="ECO:0007669"/>
    <property type="project" value="UniProtKB-KW"/>
</dbReference>
<keyword evidence="1" id="KW-0436">Ligase</keyword>
<name>A0AAW5EKW1_CAMJU</name>
<comment type="caution">
    <text evidence="1">The sequence shown here is derived from an EMBL/GenBank/DDBJ whole genome shotgun (WGS) entry which is preliminary data.</text>
</comment>
<evidence type="ECO:0000313" key="2">
    <source>
        <dbReference type="Proteomes" id="UP001199644"/>
    </source>
</evidence>